<dbReference type="Pfam" id="PF25390">
    <property type="entry name" value="WD40_RLD"/>
    <property type="match status" value="1"/>
</dbReference>
<dbReference type="PANTHER" id="PTHR45622:SF70">
    <property type="entry name" value="SECRETION-REGULATING GUANINE NUCLEOTIDE EXCHANGE FACTOR"/>
    <property type="match status" value="1"/>
</dbReference>
<dbReference type="AlphaFoldDB" id="A0A9W7YBD6"/>
<dbReference type="Gene3D" id="2.130.10.30">
    <property type="entry name" value="Regulator of chromosome condensation 1/beta-lactamase-inhibitor protein II"/>
    <property type="match status" value="2"/>
</dbReference>
<evidence type="ECO:0000256" key="1">
    <source>
        <dbReference type="ARBA" id="ARBA00022737"/>
    </source>
</evidence>
<dbReference type="InterPro" id="IPR058923">
    <property type="entry name" value="RCC1-like_dom"/>
</dbReference>
<feature type="repeat" description="RCC1" evidence="2">
    <location>
        <begin position="333"/>
        <end position="357"/>
    </location>
</feature>
<dbReference type="Proteomes" id="UP001143981">
    <property type="component" value="Unassembled WGS sequence"/>
</dbReference>
<name>A0A9W7YBD6_9FUNG</name>
<accession>A0A9W7YBD6</accession>
<dbReference type="SUPFAM" id="SSF50985">
    <property type="entry name" value="RCC1/BLIP-II"/>
    <property type="match status" value="1"/>
</dbReference>
<feature type="repeat" description="RCC1" evidence="2">
    <location>
        <begin position="59"/>
        <end position="111"/>
    </location>
</feature>
<dbReference type="PRINTS" id="PR00633">
    <property type="entry name" value="RCCNDNSATION"/>
</dbReference>
<gene>
    <name evidence="4" type="primary">ATS1</name>
    <name evidence="4" type="ORF">LPJ61_003444</name>
</gene>
<reference evidence="4" key="1">
    <citation type="submission" date="2022-07" db="EMBL/GenBank/DDBJ databases">
        <title>Phylogenomic reconstructions and comparative analyses of Kickxellomycotina fungi.</title>
        <authorList>
            <person name="Reynolds N.K."/>
            <person name="Stajich J.E."/>
            <person name="Barry K."/>
            <person name="Grigoriev I.V."/>
            <person name="Crous P."/>
            <person name="Smith M.E."/>
        </authorList>
    </citation>
    <scope>NUCLEOTIDE SEQUENCE</scope>
    <source>
        <strain evidence="4">BCRC 34381</strain>
    </source>
</reference>
<comment type="caution">
    <text evidence="4">The sequence shown here is derived from an EMBL/GenBank/DDBJ whole genome shotgun (WGS) entry which is preliminary data.</text>
</comment>
<keyword evidence="5" id="KW-1185">Reference proteome</keyword>
<dbReference type="InterPro" id="IPR051709">
    <property type="entry name" value="Ub-ligase/GTPase-reg"/>
</dbReference>
<dbReference type="InterPro" id="IPR009091">
    <property type="entry name" value="RCC1/BLIP-II"/>
</dbReference>
<keyword evidence="1" id="KW-0677">Repeat</keyword>
<proteinExistence type="predicted"/>
<feature type="repeat" description="RCC1" evidence="2">
    <location>
        <begin position="2"/>
        <end position="57"/>
    </location>
</feature>
<dbReference type="PANTHER" id="PTHR45622">
    <property type="entry name" value="UBIQUITIN-PROTEIN LIGASE E3A-RELATED"/>
    <property type="match status" value="1"/>
</dbReference>
<feature type="domain" description="RCC1-like" evidence="3">
    <location>
        <begin position="4"/>
        <end position="349"/>
    </location>
</feature>
<protein>
    <submittedName>
        <fullName evidence="4">Alpha tubulin suppressor</fullName>
    </submittedName>
</protein>
<organism evidence="4 5">
    <name type="scientific">Coemansia biformis</name>
    <dbReference type="NCBI Taxonomy" id="1286918"/>
    <lineage>
        <taxon>Eukaryota</taxon>
        <taxon>Fungi</taxon>
        <taxon>Fungi incertae sedis</taxon>
        <taxon>Zoopagomycota</taxon>
        <taxon>Kickxellomycotina</taxon>
        <taxon>Kickxellomycetes</taxon>
        <taxon>Kickxellales</taxon>
        <taxon>Kickxellaceae</taxon>
        <taxon>Coemansia</taxon>
    </lineage>
</organism>
<feature type="repeat" description="RCC1" evidence="2">
    <location>
        <begin position="112"/>
        <end position="168"/>
    </location>
</feature>
<sequence length="357" mass="37017">MVAVLAFGSNSSGQLAIGTMEDAHRPVACMFAEDAGVIAGTWHVCGGGNHAFMWSQDGTRLLASGSARDGELGMGSASSTPVTAWTPTELPAASVRQIACGWNHTLLLDSHGSVWAAGSNSFGQLGVQPMHAGAWTHVPPGGGGEGSQPLEFAAVACGMRHSLALDRDGAVFGWGANRVGQLGIPPSRECPNVPAMARVSAGLPPIAMIACGRSHSVLVARDLTTVFVAGQDTYAQCGPSECTPVTGTWRTFQLPRPARKLCAGWEFCAVLLAPAEDGSADGRIVAWGRSDHGQLAHPTPGRRYCREPAEVPLADVRDLACGSNHCVALTRSGAVYAWGWNEHGNAGDPSLSSTCSP</sequence>
<evidence type="ECO:0000259" key="3">
    <source>
        <dbReference type="Pfam" id="PF25390"/>
    </source>
</evidence>
<dbReference type="PROSITE" id="PS00626">
    <property type="entry name" value="RCC1_2"/>
    <property type="match status" value="2"/>
</dbReference>
<feature type="repeat" description="RCC1" evidence="2">
    <location>
        <begin position="169"/>
        <end position="222"/>
    </location>
</feature>
<dbReference type="EMBL" id="JANBOI010000585">
    <property type="protein sequence ID" value="KAJ1729595.1"/>
    <property type="molecule type" value="Genomic_DNA"/>
</dbReference>
<evidence type="ECO:0000313" key="5">
    <source>
        <dbReference type="Proteomes" id="UP001143981"/>
    </source>
</evidence>
<dbReference type="InterPro" id="IPR000408">
    <property type="entry name" value="Reg_chr_condens"/>
</dbReference>
<dbReference type="OrthoDB" id="5370059at2759"/>
<evidence type="ECO:0000313" key="4">
    <source>
        <dbReference type="EMBL" id="KAJ1729595.1"/>
    </source>
</evidence>
<evidence type="ECO:0000256" key="2">
    <source>
        <dbReference type="PROSITE-ProRule" id="PRU00235"/>
    </source>
</evidence>
<dbReference type="PROSITE" id="PS50012">
    <property type="entry name" value="RCC1_3"/>
    <property type="match status" value="6"/>
</dbReference>
<feature type="repeat" description="RCC1" evidence="2">
    <location>
        <begin position="282"/>
        <end position="332"/>
    </location>
</feature>